<accession>A0A4C1YGK5</accession>
<sequence length="648" mass="75158">MASEGSRPGRRMCNGMTDNEITEALDDSDIDFSDTNSDDDPAYLPPELMPLRNCGSSSSDDDERSDDTLLEAQVPSPAISENSLNIPVFVASRGRARSTNRRGRGRSFARGNIAIRSRSSPSLSLNNSAQLSDNWTAEKLEPEALDLIYPAYFHTEREDWEWHQFYDEYIDEEILSVIVNATNRTHILETGKSLGLTLKELKTYLGITMLMSALQYPQIDMYWSAKWRIPAIAKAMTRNRFYFIRKRLKCVYDPDVTTEQKVEKVWKVKPLFERILKGCHLQDRPKNLCIDEMIIPFTGRCPMRQYCPNKPNPVGLKVFVLASPQGVVCDMVIYQGDTTYPELKALGFGLGESSVLFLTRTLVPGHSLFFDRYFTSVKLCDELVRRGFHGTGTVMRNRIPRDCILKEERLFNKERRGSTEVKVREDEKLAITMWLDNKPVLMMSSCYCDDNHDECECWSKKERRYETVRRPEVIKMYNQNMGGVDLADRMLAVCPSRNRTKKWTIRVISHLFDLCVVNPWLQYRVEETKKQSLKKNIMQLRHYKLELGNKLIRDGDIDDDQTDDDITEDYEELEPKHKKRKVLVKLVPTLECRLNKAAHLPDFNVLKQHRCRRSSCDKKTTVFCKKCEIFLCFVPNRNCFTLFHEDDS</sequence>
<dbReference type="InterPro" id="IPR029526">
    <property type="entry name" value="PGBD"/>
</dbReference>
<organism evidence="3 4">
    <name type="scientific">Eumeta variegata</name>
    <name type="common">Bagworm moth</name>
    <name type="synonym">Eumeta japonica</name>
    <dbReference type="NCBI Taxonomy" id="151549"/>
    <lineage>
        <taxon>Eukaryota</taxon>
        <taxon>Metazoa</taxon>
        <taxon>Ecdysozoa</taxon>
        <taxon>Arthropoda</taxon>
        <taxon>Hexapoda</taxon>
        <taxon>Insecta</taxon>
        <taxon>Pterygota</taxon>
        <taxon>Neoptera</taxon>
        <taxon>Endopterygota</taxon>
        <taxon>Lepidoptera</taxon>
        <taxon>Glossata</taxon>
        <taxon>Ditrysia</taxon>
        <taxon>Tineoidea</taxon>
        <taxon>Psychidae</taxon>
        <taxon>Oiketicinae</taxon>
        <taxon>Eumeta</taxon>
    </lineage>
</organism>
<dbReference type="Pfam" id="PF13843">
    <property type="entry name" value="DDE_Tnp_1_7"/>
    <property type="match status" value="1"/>
</dbReference>
<feature type="region of interest" description="Disordered" evidence="1">
    <location>
        <begin position="1"/>
        <end position="67"/>
    </location>
</feature>
<dbReference type="EMBL" id="BGZK01001239">
    <property type="protein sequence ID" value="GBP75208.1"/>
    <property type="molecule type" value="Genomic_DNA"/>
</dbReference>
<evidence type="ECO:0000256" key="1">
    <source>
        <dbReference type="SAM" id="MobiDB-lite"/>
    </source>
</evidence>
<evidence type="ECO:0000259" key="2">
    <source>
        <dbReference type="Pfam" id="PF13843"/>
    </source>
</evidence>
<dbReference type="OrthoDB" id="118105at2759"/>
<name>A0A4C1YGK5_EUMVA</name>
<dbReference type="STRING" id="151549.A0A4C1YGK5"/>
<proteinExistence type="predicted"/>
<dbReference type="Proteomes" id="UP000299102">
    <property type="component" value="Unassembled WGS sequence"/>
</dbReference>
<dbReference type="PANTHER" id="PTHR47272:SF2">
    <property type="entry name" value="PIGGYBAC TRANSPOSABLE ELEMENT-DERIVED PROTEIN 3-LIKE"/>
    <property type="match status" value="1"/>
</dbReference>
<keyword evidence="4" id="KW-1185">Reference proteome</keyword>
<feature type="domain" description="PiggyBac transposable element-derived protein" evidence="2">
    <location>
        <begin position="169"/>
        <end position="520"/>
    </location>
</feature>
<dbReference type="AlphaFoldDB" id="A0A4C1YGK5"/>
<reference evidence="3 4" key="1">
    <citation type="journal article" date="2019" name="Commun. Biol.">
        <title>The bagworm genome reveals a unique fibroin gene that provides high tensile strength.</title>
        <authorList>
            <person name="Kono N."/>
            <person name="Nakamura H."/>
            <person name="Ohtoshi R."/>
            <person name="Tomita M."/>
            <person name="Numata K."/>
            <person name="Arakawa K."/>
        </authorList>
    </citation>
    <scope>NUCLEOTIDE SEQUENCE [LARGE SCALE GENOMIC DNA]</scope>
</reference>
<evidence type="ECO:0000313" key="4">
    <source>
        <dbReference type="Proteomes" id="UP000299102"/>
    </source>
</evidence>
<comment type="caution">
    <text evidence="3">The sequence shown here is derived from an EMBL/GenBank/DDBJ whole genome shotgun (WGS) entry which is preliminary data.</text>
</comment>
<feature type="compositionally biased region" description="Acidic residues" evidence="1">
    <location>
        <begin position="20"/>
        <end position="41"/>
    </location>
</feature>
<gene>
    <name evidence="3" type="primary">PGBD3</name>
    <name evidence="3" type="ORF">EVAR_88814_1</name>
</gene>
<dbReference type="PANTHER" id="PTHR47272">
    <property type="entry name" value="DDE_TNP_1_7 DOMAIN-CONTAINING PROTEIN"/>
    <property type="match status" value="1"/>
</dbReference>
<evidence type="ECO:0000313" key="3">
    <source>
        <dbReference type="EMBL" id="GBP75208.1"/>
    </source>
</evidence>
<protein>
    <submittedName>
        <fullName evidence="3">PiggyBac transposable element-derived protein 3</fullName>
    </submittedName>
</protein>